<accession>A0AAV4V0I8</accession>
<evidence type="ECO:0000313" key="3">
    <source>
        <dbReference type="Proteomes" id="UP001054837"/>
    </source>
</evidence>
<sequence>MVFLCQKLIKPRWLASQHLHAIQEHETADPVAPHREKSHRTNPGTEKRNRETGESIQENKLFYLINPFLPGVLSPRELLAWQREGVRNREALNGERPANRDQVPPFSGNWEKRKQE</sequence>
<keyword evidence="3" id="KW-1185">Reference proteome</keyword>
<proteinExistence type="predicted"/>
<evidence type="ECO:0000313" key="2">
    <source>
        <dbReference type="EMBL" id="GIY63485.1"/>
    </source>
</evidence>
<feature type="region of interest" description="Disordered" evidence="1">
    <location>
        <begin position="89"/>
        <end position="116"/>
    </location>
</feature>
<dbReference type="Proteomes" id="UP001054837">
    <property type="component" value="Unassembled WGS sequence"/>
</dbReference>
<reference evidence="2 3" key="1">
    <citation type="submission" date="2021-06" db="EMBL/GenBank/DDBJ databases">
        <title>Caerostris darwini draft genome.</title>
        <authorList>
            <person name="Kono N."/>
            <person name="Arakawa K."/>
        </authorList>
    </citation>
    <scope>NUCLEOTIDE SEQUENCE [LARGE SCALE GENOMIC DNA]</scope>
</reference>
<name>A0AAV4V0I8_9ARAC</name>
<evidence type="ECO:0000256" key="1">
    <source>
        <dbReference type="SAM" id="MobiDB-lite"/>
    </source>
</evidence>
<feature type="region of interest" description="Disordered" evidence="1">
    <location>
        <begin position="24"/>
        <end position="56"/>
    </location>
</feature>
<protein>
    <submittedName>
        <fullName evidence="2">Uncharacterized protein</fullName>
    </submittedName>
</protein>
<dbReference type="EMBL" id="BPLQ01012188">
    <property type="protein sequence ID" value="GIY63485.1"/>
    <property type="molecule type" value="Genomic_DNA"/>
</dbReference>
<gene>
    <name evidence="2" type="ORF">CDAR_105601</name>
</gene>
<dbReference type="AlphaFoldDB" id="A0AAV4V0I8"/>
<comment type="caution">
    <text evidence="2">The sequence shown here is derived from an EMBL/GenBank/DDBJ whole genome shotgun (WGS) entry which is preliminary data.</text>
</comment>
<feature type="compositionally biased region" description="Basic and acidic residues" evidence="1">
    <location>
        <begin position="24"/>
        <end position="35"/>
    </location>
</feature>
<organism evidence="2 3">
    <name type="scientific">Caerostris darwini</name>
    <dbReference type="NCBI Taxonomy" id="1538125"/>
    <lineage>
        <taxon>Eukaryota</taxon>
        <taxon>Metazoa</taxon>
        <taxon>Ecdysozoa</taxon>
        <taxon>Arthropoda</taxon>
        <taxon>Chelicerata</taxon>
        <taxon>Arachnida</taxon>
        <taxon>Araneae</taxon>
        <taxon>Araneomorphae</taxon>
        <taxon>Entelegynae</taxon>
        <taxon>Araneoidea</taxon>
        <taxon>Araneidae</taxon>
        <taxon>Caerostris</taxon>
    </lineage>
</organism>
<feature type="compositionally biased region" description="Basic and acidic residues" evidence="1">
    <location>
        <begin position="89"/>
        <end position="99"/>
    </location>
</feature>